<protein>
    <submittedName>
        <fullName evidence="2">Metal-dependent phosphohydrolase</fullName>
    </submittedName>
</protein>
<dbReference type="PANTHER" id="PTHR11373:SF4">
    <property type="entry name" value="DEOXYNUCLEOSIDE TRIPHOSPHATE TRIPHOSPHOHYDROLASE SAMHD1"/>
    <property type="match status" value="1"/>
</dbReference>
<dbReference type="Proteomes" id="UP000018735">
    <property type="component" value="Chromosome"/>
</dbReference>
<dbReference type="InterPro" id="IPR045509">
    <property type="entry name" value="HD_assoc_2"/>
</dbReference>
<dbReference type="GO" id="GO:0008832">
    <property type="term" value="F:dGTPase activity"/>
    <property type="evidence" value="ECO:0007669"/>
    <property type="project" value="TreeGrafter"/>
</dbReference>
<evidence type="ECO:0000313" key="2">
    <source>
        <dbReference type="EMBL" id="AHB99957.1"/>
    </source>
</evidence>
<dbReference type="Pfam" id="PF19276">
    <property type="entry name" value="HD_assoc_2"/>
    <property type="match status" value="1"/>
</dbReference>
<dbReference type="Gene3D" id="1.10.3210.10">
    <property type="entry name" value="Hypothetical protein af1432"/>
    <property type="match status" value="1"/>
</dbReference>
<dbReference type="InterPro" id="IPR003607">
    <property type="entry name" value="HD/PDEase_dom"/>
</dbReference>
<dbReference type="SUPFAM" id="SSF109604">
    <property type="entry name" value="HD-domain/PDEase-like"/>
    <property type="match status" value="1"/>
</dbReference>
<sequence>MPSKTNRAYFLKDPIHSEVVFKDKTAWMQQLIHTTEFKRLKRIQQLGLSSNLFPGASHNRFSHCLGVYELLRKMMFKSTFKRISDYDKQTLICAGLLHDLGHGPHSHAFEFYLNNCTDDHKQRFHHEVMTAKLILNKHGEIYPILKENNINPEDVAALIDKNNPLLKKKPLWMQQLISSELDADRIDYLKRDSYFTGATYGTIDSKLLDRWIVFDPKSKQVGYEKKAITTIESLLIGRYHMYKSVYYNHKSVVLEQIIMLVFKRIVDLFKQNQFDFYGFEIIQQLFEALFIDNDINKVDLNLFKYLTDDYFNTFLYQQWIKTNDPILKTLLNNHFVENKFLIWTFDDQLRREEIYNQLKNIIDDSQYFLVKDSYKDKTLYAKKSNSLGINIYEHNSKKFYPITNYSKILDISHPEAFNHLIIFDSEKAAKKQKLFNQIKNNYLKLSS</sequence>
<feature type="domain" description="HD" evidence="1">
    <location>
        <begin position="60"/>
        <end position="189"/>
    </location>
</feature>
<proteinExistence type="predicted"/>
<dbReference type="PROSITE" id="PS51831">
    <property type="entry name" value="HD"/>
    <property type="match status" value="1"/>
</dbReference>
<dbReference type="InterPro" id="IPR006674">
    <property type="entry name" value="HD_domain"/>
</dbReference>
<evidence type="ECO:0000259" key="1">
    <source>
        <dbReference type="PROSITE" id="PS51831"/>
    </source>
</evidence>
<dbReference type="RefSeq" id="WP_011883572.1">
    <property type="nucleotide sequence ID" value="NC_023030.2"/>
</dbReference>
<dbReference type="Pfam" id="PF01966">
    <property type="entry name" value="HD"/>
    <property type="match status" value="1"/>
</dbReference>
<dbReference type="InterPro" id="IPR050135">
    <property type="entry name" value="dGTPase-like"/>
</dbReference>
<name>A0A0F6CLI5_MYCGL</name>
<dbReference type="EMBL" id="CP006916">
    <property type="protein sequence ID" value="AHB99957.1"/>
    <property type="molecule type" value="Genomic_DNA"/>
</dbReference>
<dbReference type="PANTHER" id="PTHR11373">
    <property type="entry name" value="DEOXYNUCLEOSIDE TRIPHOSPHATE TRIPHOSPHOHYDROLASE"/>
    <property type="match status" value="1"/>
</dbReference>
<dbReference type="AlphaFoldDB" id="A0A0F6CLI5"/>
<dbReference type="CDD" id="cd00077">
    <property type="entry name" value="HDc"/>
    <property type="match status" value="1"/>
</dbReference>
<accession>A0A0F6CLI5</accession>
<dbReference type="eggNOG" id="COG1078">
    <property type="taxonomic scope" value="Bacteria"/>
</dbReference>
<organism evidence="2 3">
    <name type="scientific">Mycoplasmoides gallisepticum S6</name>
    <dbReference type="NCBI Taxonomy" id="1006581"/>
    <lineage>
        <taxon>Bacteria</taxon>
        <taxon>Bacillati</taxon>
        <taxon>Mycoplasmatota</taxon>
        <taxon>Mycoplasmoidales</taxon>
        <taxon>Mycoplasmoidaceae</taxon>
        <taxon>Mycoplasmoides</taxon>
    </lineage>
</organism>
<dbReference type="GO" id="GO:0006203">
    <property type="term" value="P:dGTP catabolic process"/>
    <property type="evidence" value="ECO:0007669"/>
    <property type="project" value="TreeGrafter"/>
</dbReference>
<evidence type="ECO:0000313" key="3">
    <source>
        <dbReference type="Proteomes" id="UP000018735"/>
    </source>
</evidence>
<keyword evidence="2" id="KW-0378">Hydrolase</keyword>
<dbReference type="HOGENOM" id="CLU_026821_0_0_14"/>
<reference evidence="2 3" key="1">
    <citation type="journal article" date="2011" name="PLoS ONE">
        <title>Core proteome of the minimal cell: comparative proteomics of three mollicute species.</title>
        <authorList>
            <person name="Fisunov G.Y."/>
            <person name="Alexeev D.G."/>
            <person name="Bazaleev N.A."/>
            <person name="Ladygina V.G."/>
            <person name="Galyamina M.A."/>
            <person name="Kondratov I.G."/>
            <person name="Zhukova N.A."/>
            <person name="Serebryakova M.V."/>
            <person name="Demina I.A."/>
            <person name="Govorun V.M."/>
        </authorList>
    </citation>
    <scope>NUCLEOTIDE SEQUENCE [LARGE SCALE GENOMIC DNA]</scope>
    <source>
        <strain evidence="2 3">S6</strain>
    </source>
</reference>
<gene>
    <name evidence="2" type="ORF">GCW_04005</name>
</gene>
<dbReference type="SMART" id="SM00471">
    <property type="entry name" value="HDc"/>
    <property type="match status" value="1"/>
</dbReference>
<dbReference type="KEGG" id="mgz:GCW_04005"/>